<dbReference type="SUPFAM" id="SSF51261">
    <property type="entry name" value="Duplicated hybrid motif"/>
    <property type="match status" value="1"/>
</dbReference>
<dbReference type="RefSeq" id="WP_044625634.1">
    <property type="nucleotide sequence ID" value="NZ_JTDV01000002.1"/>
</dbReference>
<dbReference type="PATRIC" id="fig|1382798.3.peg.2239"/>
<dbReference type="EMBL" id="JTDV01000002">
    <property type="protein sequence ID" value="KJD34145.1"/>
    <property type="molecule type" value="Genomic_DNA"/>
</dbReference>
<feature type="chain" id="PRO_5002325731" evidence="3">
    <location>
        <begin position="27"/>
        <end position="410"/>
    </location>
</feature>
<evidence type="ECO:0000256" key="1">
    <source>
        <dbReference type="ARBA" id="ARBA00022729"/>
    </source>
</evidence>
<organism evidence="5 6">
    <name type="scientific">Neotamlana nanhaiensis</name>
    <dbReference type="NCBI Taxonomy" id="1382798"/>
    <lineage>
        <taxon>Bacteria</taxon>
        <taxon>Pseudomonadati</taxon>
        <taxon>Bacteroidota</taxon>
        <taxon>Flavobacteriia</taxon>
        <taxon>Flavobacteriales</taxon>
        <taxon>Flavobacteriaceae</taxon>
        <taxon>Neotamlana</taxon>
    </lineage>
</organism>
<dbReference type="PANTHER" id="PTHR21666">
    <property type="entry name" value="PEPTIDASE-RELATED"/>
    <property type="match status" value="1"/>
</dbReference>
<evidence type="ECO:0000313" key="6">
    <source>
        <dbReference type="Proteomes" id="UP000032361"/>
    </source>
</evidence>
<feature type="signal peptide" evidence="3">
    <location>
        <begin position="1"/>
        <end position="26"/>
    </location>
</feature>
<evidence type="ECO:0000256" key="2">
    <source>
        <dbReference type="SAM" id="Coils"/>
    </source>
</evidence>
<dbReference type="InterPro" id="IPR011055">
    <property type="entry name" value="Dup_hybrid_motif"/>
</dbReference>
<reference evidence="5 6" key="1">
    <citation type="journal article" date="2015" name="Antonie Van Leeuwenhoek">
        <title>Tamlana nanhaiensis sp. nov., isolated from surface seawater collected from the South China Sea.</title>
        <authorList>
            <person name="Liu X."/>
            <person name="Lai Q."/>
            <person name="Du Y."/>
            <person name="Li G."/>
            <person name="Sun F."/>
            <person name="Shao Z."/>
        </authorList>
    </citation>
    <scope>NUCLEOTIDE SEQUENCE [LARGE SCALE GENOMIC DNA]</scope>
    <source>
        <strain evidence="5 6">FHC16</strain>
    </source>
</reference>
<dbReference type="OrthoDB" id="9815884at2"/>
<dbReference type="CDD" id="cd12797">
    <property type="entry name" value="M23_peptidase"/>
    <property type="match status" value="1"/>
</dbReference>
<keyword evidence="2" id="KW-0175">Coiled coil</keyword>
<feature type="coiled-coil region" evidence="2">
    <location>
        <begin position="87"/>
        <end position="121"/>
    </location>
</feature>
<dbReference type="STRING" id="1382798.PK35_05315"/>
<proteinExistence type="predicted"/>
<keyword evidence="6" id="KW-1185">Reference proteome</keyword>
<sequence>MNFTKKSYFKRGVVLVLILASTITFSQNNKQQELETRRQELRNEIEQLNKLRADNKTKQKSQLSLVEGVNHKISVLSNLIKVTNQQANLLTREINSNQNKITNLRKELADLKDDYAAMVVKAYKSKNRQSRIMFLLSSNNFKQAYKRLQYIQQYADHQKKQGESIKAKTLELQATNTKLLNQQKEKNTLIAENRQVQKTLQADRKEHEALMQSIQKNLSAYTSQIRQKQREVNRIDAEIDKIIKAAIAKSNTKAGKSSSSKSFALTPEEKVLASNFTSNRGKLPWPVDNGYVSLGYGTQRHPIDKSLTIKSNGVRITTQKGAQVRAIFNGEVSEILKMRNVNPIVMIRHGNYLSIYKNLSKVYVKVGDKVSTKQAIGEVFTNPSNGETILSFIISKDSNTQNPASWLYKM</sequence>
<feature type="domain" description="M23ase beta-sheet core" evidence="4">
    <location>
        <begin position="311"/>
        <end position="403"/>
    </location>
</feature>
<protein>
    <submittedName>
        <fullName evidence="5">Peptidase M23</fullName>
    </submittedName>
</protein>
<dbReference type="AlphaFoldDB" id="A0A0D7W4S6"/>
<evidence type="ECO:0000313" key="5">
    <source>
        <dbReference type="EMBL" id="KJD34145.1"/>
    </source>
</evidence>
<dbReference type="InterPro" id="IPR016047">
    <property type="entry name" value="M23ase_b-sheet_dom"/>
</dbReference>
<dbReference type="GO" id="GO:0004222">
    <property type="term" value="F:metalloendopeptidase activity"/>
    <property type="evidence" value="ECO:0007669"/>
    <property type="project" value="TreeGrafter"/>
</dbReference>
<feature type="coiled-coil region" evidence="2">
    <location>
        <begin position="179"/>
        <end position="245"/>
    </location>
</feature>
<dbReference type="Gene3D" id="6.10.250.3150">
    <property type="match status" value="1"/>
</dbReference>
<comment type="caution">
    <text evidence="5">The sequence shown here is derived from an EMBL/GenBank/DDBJ whole genome shotgun (WGS) entry which is preliminary data.</text>
</comment>
<dbReference type="PANTHER" id="PTHR21666:SF289">
    <property type="entry name" value="L-ALA--D-GLU ENDOPEPTIDASE"/>
    <property type="match status" value="1"/>
</dbReference>
<evidence type="ECO:0000256" key="3">
    <source>
        <dbReference type="SAM" id="SignalP"/>
    </source>
</evidence>
<dbReference type="Gene3D" id="2.70.70.10">
    <property type="entry name" value="Glucose Permease (Domain IIA)"/>
    <property type="match status" value="1"/>
</dbReference>
<dbReference type="InterPro" id="IPR050570">
    <property type="entry name" value="Cell_wall_metabolism_enzyme"/>
</dbReference>
<evidence type="ECO:0000259" key="4">
    <source>
        <dbReference type="Pfam" id="PF01551"/>
    </source>
</evidence>
<name>A0A0D7W4S6_9FLAO</name>
<gene>
    <name evidence="5" type="ORF">PK35_05315</name>
</gene>
<dbReference type="Proteomes" id="UP000032361">
    <property type="component" value="Unassembled WGS sequence"/>
</dbReference>
<dbReference type="Pfam" id="PF01551">
    <property type="entry name" value="Peptidase_M23"/>
    <property type="match status" value="1"/>
</dbReference>
<keyword evidence="1 3" id="KW-0732">Signal</keyword>
<feature type="coiled-coil region" evidence="2">
    <location>
        <begin position="27"/>
        <end position="61"/>
    </location>
</feature>
<accession>A0A0D7W4S6</accession>